<dbReference type="EMBL" id="JADBEF010000001">
    <property type="protein sequence ID" value="MBE1557245.1"/>
    <property type="molecule type" value="Genomic_DNA"/>
</dbReference>
<gene>
    <name evidence="1" type="ORF">H4W81_000024</name>
</gene>
<keyword evidence="2" id="KW-1185">Reference proteome</keyword>
<evidence type="ECO:0008006" key="3">
    <source>
        <dbReference type="Google" id="ProtNLM"/>
    </source>
</evidence>
<accession>A0ABR9K5T5</accession>
<protein>
    <recommendedName>
        <fullName evidence="3">SAM-dependent methyltransferase</fullName>
    </recommendedName>
</protein>
<evidence type="ECO:0000313" key="2">
    <source>
        <dbReference type="Proteomes" id="UP000661607"/>
    </source>
</evidence>
<dbReference type="SUPFAM" id="SSF53335">
    <property type="entry name" value="S-adenosyl-L-methionine-dependent methyltransferases"/>
    <property type="match status" value="1"/>
</dbReference>
<organism evidence="1 2">
    <name type="scientific">Nonomuraea africana</name>
    <dbReference type="NCBI Taxonomy" id="46171"/>
    <lineage>
        <taxon>Bacteria</taxon>
        <taxon>Bacillati</taxon>
        <taxon>Actinomycetota</taxon>
        <taxon>Actinomycetes</taxon>
        <taxon>Streptosporangiales</taxon>
        <taxon>Streptosporangiaceae</taxon>
        <taxon>Nonomuraea</taxon>
    </lineage>
</organism>
<name>A0ABR9K5T5_9ACTN</name>
<dbReference type="InterPro" id="IPR029063">
    <property type="entry name" value="SAM-dependent_MTases_sf"/>
</dbReference>
<evidence type="ECO:0000313" key="1">
    <source>
        <dbReference type="EMBL" id="MBE1557245.1"/>
    </source>
</evidence>
<reference evidence="1 2" key="1">
    <citation type="submission" date="2020-10" db="EMBL/GenBank/DDBJ databases">
        <title>Sequencing the genomes of 1000 actinobacteria strains.</title>
        <authorList>
            <person name="Klenk H.-P."/>
        </authorList>
    </citation>
    <scope>NUCLEOTIDE SEQUENCE [LARGE SCALE GENOMIC DNA]</scope>
    <source>
        <strain evidence="1 2">DSM 43748</strain>
    </source>
</reference>
<dbReference type="RefSeq" id="WP_192772907.1">
    <property type="nucleotide sequence ID" value="NZ_BAAASY010000015.1"/>
</dbReference>
<proteinExistence type="predicted"/>
<dbReference type="InterPro" id="IPR006764">
    <property type="entry name" value="SAM_dep_MeTrfase_SAV2177_type"/>
</dbReference>
<dbReference type="PIRSF" id="PIRSF017393">
    <property type="entry name" value="MTase_SAV2177"/>
    <property type="match status" value="1"/>
</dbReference>
<sequence length="253" mass="27945">MTEPVELDFSIPSVARMYDYYLGGKDHFAADRAAAEQVLRAFPDTRTMARENRAFLGRAVRHMRRAGVEQFLDLGTGLPAAGNVHEVAGEGSRVVYVDNDPVVAVHGRALLENTGAILLQKDVRKPDSVLAEAADLLDFGTPVGVLFVAILHFIGDEDGAHGIVARFRDRMAPGSYLAITHGTWEEAREDDGVDVYKRTNAPISVRTRAEILRFFDGFELVEPGLVDVAHWRPERPAATDRRLWLTAGVGRRL</sequence>
<dbReference type="Proteomes" id="UP000661607">
    <property type="component" value="Unassembled WGS sequence"/>
</dbReference>
<dbReference type="Gene3D" id="3.40.50.150">
    <property type="entry name" value="Vaccinia Virus protein VP39"/>
    <property type="match status" value="1"/>
</dbReference>
<comment type="caution">
    <text evidence="1">The sequence shown here is derived from an EMBL/GenBank/DDBJ whole genome shotgun (WGS) entry which is preliminary data.</text>
</comment>
<dbReference type="Pfam" id="PF04672">
    <property type="entry name" value="Methyltransf_19"/>
    <property type="match status" value="1"/>
</dbReference>